<evidence type="ECO:0000313" key="3">
    <source>
        <dbReference type="Proteomes" id="UP001200145"/>
    </source>
</evidence>
<dbReference type="InterPro" id="IPR027417">
    <property type="entry name" value="P-loop_NTPase"/>
</dbReference>
<dbReference type="InterPro" id="IPR014001">
    <property type="entry name" value="Helicase_ATP-bd"/>
</dbReference>
<keyword evidence="3" id="KW-1185">Reference proteome</keyword>
<dbReference type="InterPro" id="IPR001650">
    <property type="entry name" value="Helicase_C-like"/>
</dbReference>
<evidence type="ECO:0000313" key="2">
    <source>
        <dbReference type="EMBL" id="MCF1715821.1"/>
    </source>
</evidence>
<protein>
    <submittedName>
        <fullName evidence="2">DEAD/DEAH box helicase</fullName>
    </submittedName>
</protein>
<reference evidence="2 3" key="1">
    <citation type="submission" date="2022-01" db="EMBL/GenBank/DDBJ databases">
        <title>Flavihumibacter sp. nov., isolated from sediment of a river.</title>
        <authorList>
            <person name="Liu H."/>
        </authorList>
    </citation>
    <scope>NUCLEOTIDE SEQUENCE [LARGE SCALE GENOMIC DNA]</scope>
    <source>
        <strain evidence="2 3">RY-1</strain>
    </source>
</reference>
<dbReference type="Proteomes" id="UP001200145">
    <property type="component" value="Unassembled WGS sequence"/>
</dbReference>
<keyword evidence="2" id="KW-0347">Helicase</keyword>
<feature type="domain" description="Helicase ATP-binding" evidence="1">
    <location>
        <begin position="376"/>
        <end position="526"/>
    </location>
</feature>
<dbReference type="PANTHER" id="PTHR47396">
    <property type="entry name" value="TYPE I RESTRICTION ENZYME ECOKI R PROTEIN"/>
    <property type="match status" value="1"/>
</dbReference>
<dbReference type="CDD" id="cd17926">
    <property type="entry name" value="DEXHc_RE"/>
    <property type="match status" value="1"/>
</dbReference>
<organism evidence="2 3">
    <name type="scientific">Flavihumibacter fluminis</name>
    <dbReference type="NCBI Taxonomy" id="2909236"/>
    <lineage>
        <taxon>Bacteria</taxon>
        <taxon>Pseudomonadati</taxon>
        <taxon>Bacteroidota</taxon>
        <taxon>Chitinophagia</taxon>
        <taxon>Chitinophagales</taxon>
        <taxon>Chitinophagaceae</taxon>
        <taxon>Flavihumibacter</taxon>
    </lineage>
</organism>
<dbReference type="EMBL" id="JAKEVY010000003">
    <property type="protein sequence ID" value="MCF1715821.1"/>
    <property type="molecule type" value="Genomic_DNA"/>
</dbReference>
<evidence type="ECO:0000259" key="1">
    <source>
        <dbReference type="PROSITE" id="PS51192"/>
    </source>
</evidence>
<accession>A0ABS9BJD6</accession>
<dbReference type="Pfam" id="PF22548">
    <property type="entry name" value="AEP-TOTE"/>
    <property type="match status" value="1"/>
</dbReference>
<comment type="caution">
    <text evidence="2">The sequence shown here is derived from an EMBL/GenBank/DDBJ whole genome shotgun (WGS) entry which is preliminary data.</text>
</comment>
<dbReference type="PROSITE" id="PS51192">
    <property type="entry name" value="HELICASE_ATP_BIND_1"/>
    <property type="match status" value="1"/>
</dbReference>
<dbReference type="InterPro" id="IPR054347">
    <property type="entry name" value="TOTE_primase"/>
</dbReference>
<keyword evidence="2" id="KW-0547">Nucleotide-binding</keyword>
<dbReference type="SUPFAM" id="SSF52540">
    <property type="entry name" value="P-loop containing nucleoside triphosphate hydrolases"/>
    <property type="match status" value="2"/>
</dbReference>
<name>A0ABS9BJD6_9BACT</name>
<dbReference type="RefSeq" id="WP_234866769.1">
    <property type="nucleotide sequence ID" value="NZ_JAKEVY010000003.1"/>
</dbReference>
<sequence>MAFNDEYINVFYSLFRGRENVFAIRWEKDGKSGYIPAYDLNWDEFRIHKAKGGTLKDFQNKRYSPLTKERILNHFEGKEVVGIYPLLADNTSWFIAADFDESLSSKKTWIEECRIFLKKCEDNNIPSYLERSRSGKGGHVWIFFDKPYPAHKSRKLILHLLEQSGIISPFDKNSNYDRLFPNQDYHSGKGLGNLIAVPFQKAALEKDNSCFIDPENLQPFPNQWEYMKAIERVSTSHLDEIYARINNISVPLQNLKTDSTSTDGTLQISLANSIELNRNEIGTGLINFLRESLNFVNSEYIIKKKLGKNTYGTESYFKALTEKEDKLIIPRGFVGKLLRYCKEQKIQYQLQDNRKKLTSIQFNFRPSLYEHQEQAVAAVEKKEMGIIVAPPGSGKTVIGLAIAAQKKQPVLIIVHRQQLFDQWIERIQSFMGIAAAHIGKIAQGKQKIGTHITVAMIQSLAVVKPDNPLFSSFGTIIVDECHHVPAKTFREVISQLSSYYLFGLTATPIRKGNDERLIFVHIGDIIHEIKINSQQSRKLSVIIRETDLMIPFDYKTDQTETLYKALIHGTSRNQLISEDIQAEVAGGNKVLVLTERKEHIEALQQFLKSKCEVLTVSGDDSAAMQKIKMKQVADSQFQVLITTGQFLGEGTDITNIDSLVLAFPFSFEGKLIQYIGRVQRSENIPFIYDYRDKHIEFLENQFRHRNKYYRKLLNSGNLKKFDQLLLLFDGDIVMINSADCLLPISCLDIETPIERFKEGVAWLVQVLNYNEDTGELMTEIINYNAHPEPGSSVQVEFQFLPIEKIKFRTINTSHLLHSVHLRQFPVSTQNAGQFNEPVLQIVPQNVMKKSACYTLKKTMKVPFVKLQFQQAFVSFSIYIEELKQDVFFEVENPDIRPEFEVVKEYFSKVLKKKLITTELEIRYNEKEILSVSARSEDIDQINHSIIDSVRFEFVKRGVIGFNGKTDNTLHTIDTLLQNPVGTGKLFESDQKLVDDILAVKNSKHFHQLKYLSSQHLSQVLKLRFILNPFSFLFLLTGESKYHLVWETLNSEEATYIWHFDKNTEALRLGLKEVDAILKEIRETGKQDYLKKDHANFSRVMHDYTDAKSGFVSWKGILEAQLV</sequence>
<dbReference type="Pfam" id="PF00271">
    <property type="entry name" value="Helicase_C"/>
    <property type="match status" value="1"/>
</dbReference>
<keyword evidence="2" id="KW-0378">Hydrolase</keyword>
<dbReference type="InterPro" id="IPR006935">
    <property type="entry name" value="Helicase/UvrB_N"/>
</dbReference>
<dbReference type="SMART" id="SM00487">
    <property type="entry name" value="DEXDc"/>
    <property type="match status" value="1"/>
</dbReference>
<dbReference type="CDD" id="cd18785">
    <property type="entry name" value="SF2_C"/>
    <property type="match status" value="1"/>
</dbReference>
<proteinExistence type="predicted"/>
<dbReference type="InterPro" id="IPR050742">
    <property type="entry name" value="Helicase_Restrict-Modif_Enz"/>
</dbReference>
<dbReference type="PANTHER" id="PTHR47396:SF1">
    <property type="entry name" value="ATP-DEPENDENT HELICASE IRC3-RELATED"/>
    <property type="match status" value="1"/>
</dbReference>
<dbReference type="Pfam" id="PF04851">
    <property type="entry name" value="ResIII"/>
    <property type="match status" value="1"/>
</dbReference>
<gene>
    <name evidence="2" type="ORF">L0U88_14375</name>
</gene>
<keyword evidence="2" id="KW-0067">ATP-binding</keyword>
<dbReference type="Gene3D" id="3.40.50.300">
    <property type="entry name" value="P-loop containing nucleotide triphosphate hydrolases"/>
    <property type="match status" value="2"/>
</dbReference>
<dbReference type="GO" id="GO:0004386">
    <property type="term" value="F:helicase activity"/>
    <property type="evidence" value="ECO:0007669"/>
    <property type="project" value="UniProtKB-KW"/>
</dbReference>